<dbReference type="AlphaFoldDB" id="A0A6A4GYI4"/>
<dbReference type="Proteomes" id="UP000799118">
    <property type="component" value="Unassembled WGS sequence"/>
</dbReference>
<gene>
    <name evidence="1" type="ORF">BT96DRAFT_946168</name>
</gene>
<keyword evidence="2" id="KW-1185">Reference proteome</keyword>
<organism evidence="1 2">
    <name type="scientific">Gymnopus androsaceus JB14</name>
    <dbReference type="NCBI Taxonomy" id="1447944"/>
    <lineage>
        <taxon>Eukaryota</taxon>
        <taxon>Fungi</taxon>
        <taxon>Dikarya</taxon>
        <taxon>Basidiomycota</taxon>
        <taxon>Agaricomycotina</taxon>
        <taxon>Agaricomycetes</taxon>
        <taxon>Agaricomycetidae</taxon>
        <taxon>Agaricales</taxon>
        <taxon>Marasmiineae</taxon>
        <taxon>Omphalotaceae</taxon>
        <taxon>Gymnopus</taxon>
    </lineage>
</organism>
<sequence>MQLLVCHRPVFNTFDPVPMSGGVSRTGEKLFLISTLVVPQCDDNYVKEHVFKDGKCAPGDNFWSTSVPEGASLAAVGWDLDSPHIRVYYQSTVQELVCTNASSFSGAHMDMPLAVMGSQCHKLVK</sequence>
<evidence type="ECO:0000313" key="1">
    <source>
        <dbReference type="EMBL" id="KAE9390370.1"/>
    </source>
</evidence>
<dbReference type="Gene3D" id="2.40.128.190">
    <property type="match status" value="1"/>
</dbReference>
<name>A0A6A4GYI4_9AGAR</name>
<evidence type="ECO:0000313" key="2">
    <source>
        <dbReference type="Proteomes" id="UP000799118"/>
    </source>
</evidence>
<protein>
    <recommendedName>
        <fullName evidence="3">Fucose-specific lectin</fullName>
    </recommendedName>
</protein>
<proteinExistence type="predicted"/>
<evidence type="ECO:0008006" key="3">
    <source>
        <dbReference type="Google" id="ProtNLM"/>
    </source>
</evidence>
<accession>A0A6A4GYI4</accession>
<reference evidence="1" key="1">
    <citation type="journal article" date="2019" name="Environ. Microbiol.">
        <title>Fungal ecological strategies reflected in gene transcription - a case study of two litter decomposers.</title>
        <authorList>
            <person name="Barbi F."/>
            <person name="Kohler A."/>
            <person name="Barry K."/>
            <person name="Baskaran P."/>
            <person name="Daum C."/>
            <person name="Fauchery L."/>
            <person name="Ihrmark K."/>
            <person name="Kuo A."/>
            <person name="LaButti K."/>
            <person name="Lipzen A."/>
            <person name="Morin E."/>
            <person name="Grigoriev I.V."/>
            <person name="Henrissat B."/>
            <person name="Lindahl B."/>
            <person name="Martin F."/>
        </authorList>
    </citation>
    <scope>NUCLEOTIDE SEQUENCE</scope>
    <source>
        <strain evidence="1">JB14</strain>
    </source>
</reference>
<dbReference type="EMBL" id="ML769660">
    <property type="protein sequence ID" value="KAE9390370.1"/>
    <property type="molecule type" value="Genomic_DNA"/>
</dbReference>